<dbReference type="Pfam" id="PF13456">
    <property type="entry name" value="RVT_3"/>
    <property type="match status" value="1"/>
</dbReference>
<dbReference type="PANTHER" id="PTHR46387:SF2">
    <property type="entry name" value="RIBONUCLEASE HI"/>
    <property type="match status" value="1"/>
</dbReference>
<dbReference type="STRING" id="1797542.A3J59_01725"/>
<name>A0A1G1YDQ4_9BACT</name>
<dbReference type="GO" id="GO:0004523">
    <property type="term" value="F:RNA-DNA hybrid ribonuclease activity"/>
    <property type="evidence" value="ECO:0007669"/>
    <property type="project" value="InterPro"/>
</dbReference>
<organism evidence="2 3">
    <name type="scientific">Candidatus Buchananbacteria bacterium RIFCSPHIGHO2_02_FULL_56_16</name>
    <dbReference type="NCBI Taxonomy" id="1797542"/>
    <lineage>
        <taxon>Bacteria</taxon>
        <taxon>Candidatus Buchananiibacteriota</taxon>
    </lineage>
</organism>
<dbReference type="CDD" id="cd09279">
    <property type="entry name" value="RNase_HI_like"/>
    <property type="match status" value="1"/>
</dbReference>
<evidence type="ECO:0000313" key="2">
    <source>
        <dbReference type="EMBL" id="OGY49840.1"/>
    </source>
</evidence>
<comment type="caution">
    <text evidence="2">The sequence shown here is derived from an EMBL/GenBank/DDBJ whole genome shotgun (WGS) entry which is preliminary data.</text>
</comment>
<dbReference type="GO" id="GO:0003676">
    <property type="term" value="F:nucleic acid binding"/>
    <property type="evidence" value="ECO:0007669"/>
    <property type="project" value="InterPro"/>
</dbReference>
<dbReference type="PANTHER" id="PTHR46387">
    <property type="entry name" value="POLYNUCLEOTIDYL TRANSFERASE, RIBONUCLEASE H-LIKE SUPERFAMILY PROTEIN"/>
    <property type="match status" value="1"/>
</dbReference>
<dbReference type="InterPro" id="IPR036397">
    <property type="entry name" value="RNaseH_sf"/>
</dbReference>
<accession>A0A1G1YDQ4</accession>
<dbReference type="PROSITE" id="PS50879">
    <property type="entry name" value="RNASE_H_1"/>
    <property type="match status" value="1"/>
</dbReference>
<sequence length="134" mass="14837">MPRKATIYTDGGARGNPGPAGIGAVITIDGRQHTFKKYIGKATNNQAEYQAVILALEQAKALGAEALSFFLDSELIVEQLNRRYKVKHPELQPLFLKAWNLGLGFQKTTYTHVPRTQNKRADQLVNEAIDEALS</sequence>
<protein>
    <recommendedName>
        <fullName evidence="1">RNase H type-1 domain-containing protein</fullName>
    </recommendedName>
</protein>
<dbReference type="InterPro" id="IPR012337">
    <property type="entry name" value="RNaseH-like_sf"/>
</dbReference>
<evidence type="ECO:0000313" key="3">
    <source>
        <dbReference type="Proteomes" id="UP000177310"/>
    </source>
</evidence>
<dbReference type="Gene3D" id="3.30.420.10">
    <property type="entry name" value="Ribonuclease H-like superfamily/Ribonuclease H"/>
    <property type="match status" value="1"/>
</dbReference>
<gene>
    <name evidence="2" type="ORF">A3J59_01725</name>
</gene>
<dbReference type="SUPFAM" id="SSF53098">
    <property type="entry name" value="Ribonuclease H-like"/>
    <property type="match status" value="1"/>
</dbReference>
<dbReference type="AlphaFoldDB" id="A0A1G1YDQ4"/>
<evidence type="ECO:0000259" key="1">
    <source>
        <dbReference type="PROSITE" id="PS50879"/>
    </source>
</evidence>
<dbReference type="EMBL" id="MHIL01000039">
    <property type="protein sequence ID" value="OGY49840.1"/>
    <property type="molecule type" value="Genomic_DNA"/>
</dbReference>
<feature type="domain" description="RNase H type-1" evidence="1">
    <location>
        <begin position="1"/>
        <end position="134"/>
    </location>
</feature>
<dbReference type="Proteomes" id="UP000177310">
    <property type="component" value="Unassembled WGS sequence"/>
</dbReference>
<proteinExistence type="predicted"/>
<reference evidence="2 3" key="1">
    <citation type="journal article" date="2016" name="Nat. Commun.">
        <title>Thousands of microbial genomes shed light on interconnected biogeochemical processes in an aquifer system.</title>
        <authorList>
            <person name="Anantharaman K."/>
            <person name="Brown C.T."/>
            <person name="Hug L.A."/>
            <person name="Sharon I."/>
            <person name="Castelle C.J."/>
            <person name="Probst A.J."/>
            <person name="Thomas B.C."/>
            <person name="Singh A."/>
            <person name="Wilkins M.J."/>
            <person name="Karaoz U."/>
            <person name="Brodie E.L."/>
            <person name="Williams K.H."/>
            <person name="Hubbard S.S."/>
            <person name="Banfield J.F."/>
        </authorList>
    </citation>
    <scope>NUCLEOTIDE SEQUENCE [LARGE SCALE GENOMIC DNA]</scope>
</reference>
<dbReference type="InterPro" id="IPR002156">
    <property type="entry name" value="RNaseH_domain"/>
</dbReference>